<dbReference type="GO" id="GO:0000981">
    <property type="term" value="F:DNA-binding transcription factor activity, RNA polymerase II-specific"/>
    <property type="evidence" value="ECO:0007669"/>
    <property type="project" value="TreeGrafter"/>
</dbReference>
<feature type="domain" description="BZIP" evidence="6">
    <location>
        <begin position="22"/>
        <end position="85"/>
    </location>
</feature>
<name>A0A3P7RBW7_DIBLA</name>
<dbReference type="PANTHER" id="PTHR23351:SF24">
    <property type="entry name" value="ACTIVATING TRANSCRIPTION FACTOR 3-RELATED"/>
    <property type="match status" value="1"/>
</dbReference>
<keyword evidence="2" id="KW-0238">DNA-binding</keyword>
<keyword evidence="4" id="KW-0175">Coiled coil</keyword>
<dbReference type="SUPFAM" id="SSF57959">
    <property type="entry name" value="Leucine zipper domain"/>
    <property type="match status" value="1"/>
</dbReference>
<evidence type="ECO:0000256" key="2">
    <source>
        <dbReference type="ARBA" id="ARBA00023125"/>
    </source>
</evidence>
<protein>
    <recommendedName>
        <fullName evidence="6">BZIP domain-containing protein</fullName>
    </recommendedName>
</protein>
<feature type="signal peptide" evidence="5">
    <location>
        <begin position="1"/>
        <end position="22"/>
    </location>
</feature>
<proteinExistence type="predicted"/>
<dbReference type="OrthoDB" id="6259814at2759"/>
<feature type="coiled-coil region" evidence="4">
    <location>
        <begin position="40"/>
        <end position="81"/>
    </location>
</feature>
<keyword evidence="3" id="KW-0804">Transcription</keyword>
<evidence type="ECO:0000256" key="1">
    <source>
        <dbReference type="ARBA" id="ARBA00023015"/>
    </source>
</evidence>
<dbReference type="AlphaFoldDB" id="A0A3P7RBW7"/>
<dbReference type="SMART" id="SM00338">
    <property type="entry name" value="BRLZ"/>
    <property type="match status" value="1"/>
</dbReference>
<evidence type="ECO:0000256" key="4">
    <source>
        <dbReference type="SAM" id="Coils"/>
    </source>
</evidence>
<dbReference type="PROSITE" id="PS50217">
    <property type="entry name" value="BZIP"/>
    <property type="match status" value="1"/>
</dbReference>
<evidence type="ECO:0000259" key="6">
    <source>
        <dbReference type="PROSITE" id="PS50217"/>
    </source>
</evidence>
<dbReference type="Proteomes" id="UP000281553">
    <property type="component" value="Unassembled WGS sequence"/>
</dbReference>
<feature type="chain" id="PRO_5018295138" description="BZIP domain-containing protein" evidence="5">
    <location>
        <begin position="23"/>
        <end position="137"/>
    </location>
</feature>
<evidence type="ECO:0000313" key="7">
    <source>
        <dbReference type="EMBL" id="VDN41202.1"/>
    </source>
</evidence>
<dbReference type="Pfam" id="PF00170">
    <property type="entry name" value="bZIP_1"/>
    <property type="match status" value="1"/>
</dbReference>
<evidence type="ECO:0000256" key="5">
    <source>
        <dbReference type="SAM" id="SignalP"/>
    </source>
</evidence>
<sequence length="137" mass="16326">MLMVAVTVTMMMILMLVSEDEAARREKRRERNRVAAAKCRQNRQNQIENLNKKVNDLKAAREDLLRRLQATETEKIELEETIRQHGVSVFPSLRHHFVSYMYMKFLSAYICIVKDYIYIYIYCQLEQRCESPGIYVK</sequence>
<keyword evidence="1" id="KW-0805">Transcription regulation</keyword>
<keyword evidence="5" id="KW-0732">Signal</keyword>
<gene>
    <name evidence="7" type="ORF">DILT_LOCUS18476</name>
</gene>
<keyword evidence="8" id="KW-1185">Reference proteome</keyword>
<dbReference type="InterPro" id="IPR004827">
    <property type="entry name" value="bZIP"/>
</dbReference>
<evidence type="ECO:0000256" key="3">
    <source>
        <dbReference type="ARBA" id="ARBA00023163"/>
    </source>
</evidence>
<accession>A0A3P7RBW7</accession>
<dbReference type="InterPro" id="IPR000837">
    <property type="entry name" value="AP-1"/>
</dbReference>
<dbReference type="PANTHER" id="PTHR23351">
    <property type="entry name" value="FOS TRANSCRIPTION FACTOR-RELATED"/>
    <property type="match status" value="1"/>
</dbReference>
<dbReference type="InterPro" id="IPR046347">
    <property type="entry name" value="bZIP_sf"/>
</dbReference>
<evidence type="ECO:0000313" key="8">
    <source>
        <dbReference type="Proteomes" id="UP000281553"/>
    </source>
</evidence>
<organism evidence="7 8">
    <name type="scientific">Dibothriocephalus latus</name>
    <name type="common">Fish tapeworm</name>
    <name type="synonym">Diphyllobothrium latum</name>
    <dbReference type="NCBI Taxonomy" id="60516"/>
    <lineage>
        <taxon>Eukaryota</taxon>
        <taxon>Metazoa</taxon>
        <taxon>Spiralia</taxon>
        <taxon>Lophotrochozoa</taxon>
        <taxon>Platyhelminthes</taxon>
        <taxon>Cestoda</taxon>
        <taxon>Eucestoda</taxon>
        <taxon>Diphyllobothriidea</taxon>
        <taxon>Diphyllobothriidae</taxon>
        <taxon>Dibothriocephalus</taxon>
    </lineage>
</organism>
<dbReference type="GO" id="GO:0005634">
    <property type="term" value="C:nucleus"/>
    <property type="evidence" value="ECO:0007669"/>
    <property type="project" value="TreeGrafter"/>
</dbReference>
<dbReference type="GO" id="GO:0000978">
    <property type="term" value="F:RNA polymerase II cis-regulatory region sequence-specific DNA binding"/>
    <property type="evidence" value="ECO:0007669"/>
    <property type="project" value="TreeGrafter"/>
</dbReference>
<dbReference type="EMBL" id="UYRU01100739">
    <property type="protein sequence ID" value="VDN41202.1"/>
    <property type="molecule type" value="Genomic_DNA"/>
</dbReference>
<reference evidence="7 8" key="1">
    <citation type="submission" date="2018-11" db="EMBL/GenBank/DDBJ databases">
        <authorList>
            <consortium name="Pathogen Informatics"/>
        </authorList>
    </citation>
    <scope>NUCLEOTIDE SEQUENCE [LARGE SCALE GENOMIC DNA]</scope>
</reference>
<dbReference type="Gene3D" id="1.20.5.170">
    <property type="match status" value="1"/>
</dbReference>